<dbReference type="Proteomes" id="UP000176944">
    <property type="component" value="Chromosome"/>
</dbReference>
<reference evidence="3" key="1">
    <citation type="submission" date="2016-10" db="EMBL/GenBank/DDBJ databases">
        <title>Comparative genomics uncovers the prolific and rare metabolic potential of the cyanobacterial genus Moorea.</title>
        <authorList>
            <person name="Leao T."/>
            <person name="Castelao G."/>
            <person name="Korobeynikov A."/>
            <person name="Monroe E.A."/>
            <person name="Podell S."/>
            <person name="Glukhov E."/>
            <person name="Allen E."/>
            <person name="Gerwick W.H."/>
            <person name="Gerwick L."/>
        </authorList>
    </citation>
    <scope>NUCLEOTIDE SEQUENCE [LARGE SCALE GENOMIC DNA]</scope>
    <source>
        <strain evidence="3">JHB</strain>
    </source>
</reference>
<dbReference type="EMBL" id="CP017708">
    <property type="protein sequence ID" value="AOY84481.1"/>
    <property type="molecule type" value="Genomic_DNA"/>
</dbReference>
<protein>
    <submittedName>
        <fullName evidence="2">Uncharacterized protein</fullName>
    </submittedName>
</protein>
<proteinExistence type="predicted"/>
<feature type="region of interest" description="Disordered" evidence="1">
    <location>
        <begin position="1"/>
        <end position="36"/>
    </location>
</feature>
<evidence type="ECO:0000313" key="3">
    <source>
        <dbReference type="Proteomes" id="UP000176944"/>
    </source>
</evidence>
<dbReference type="AlphaFoldDB" id="A0A1D9GAA6"/>
<gene>
    <name evidence="2" type="ORF">BJP36_02765</name>
</gene>
<evidence type="ECO:0000256" key="1">
    <source>
        <dbReference type="SAM" id="MobiDB-lite"/>
    </source>
</evidence>
<name>A0A1D9GAA6_MOOP1</name>
<organism evidence="2 3">
    <name type="scientific">Moorena producens (strain JHB)</name>
    <dbReference type="NCBI Taxonomy" id="1454205"/>
    <lineage>
        <taxon>Bacteria</taxon>
        <taxon>Bacillati</taxon>
        <taxon>Cyanobacteriota</taxon>
        <taxon>Cyanophyceae</taxon>
        <taxon>Coleofasciculales</taxon>
        <taxon>Coleofasciculaceae</taxon>
        <taxon>Moorena</taxon>
    </lineage>
</organism>
<accession>A0A1D9GAA6</accession>
<evidence type="ECO:0000313" key="2">
    <source>
        <dbReference type="EMBL" id="AOY84481.1"/>
    </source>
</evidence>
<sequence>MGIGNRESGIGNRESGIGNRESGIGNRDAASVHERLHQDKEKNLDLPDAYYKTLAILNLLIIN</sequence>